<keyword evidence="1" id="KW-1133">Transmembrane helix</keyword>
<proteinExistence type="predicted"/>
<dbReference type="AlphaFoldDB" id="A0A330LP10"/>
<evidence type="ECO:0000313" key="3">
    <source>
        <dbReference type="Proteomes" id="UP000250163"/>
    </source>
</evidence>
<keyword evidence="1" id="KW-0812">Transmembrane</keyword>
<dbReference type="EMBL" id="LS483250">
    <property type="protein sequence ID" value="SQD78433.1"/>
    <property type="molecule type" value="Genomic_DNA"/>
</dbReference>
<dbReference type="KEGG" id="mya:MORIYA_1955"/>
<feature type="transmembrane region" description="Helical" evidence="1">
    <location>
        <begin position="23"/>
        <end position="41"/>
    </location>
</feature>
<evidence type="ECO:0000256" key="1">
    <source>
        <dbReference type="SAM" id="Phobius"/>
    </source>
</evidence>
<gene>
    <name evidence="2" type="ORF">MORIYA_1955</name>
</gene>
<organism evidence="2 3">
    <name type="scientific">Moritella yayanosii</name>
    <dbReference type="NCBI Taxonomy" id="69539"/>
    <lineage>
        <taxon>Bacteria</taxon>
        <taxon>Pseudomonadati</taxon>
        <taxon>Pseudomonadota</taxon>
        <taxon>Gammaproteobacteria</taxon>
        <taxon>Alteromonadales</taxon>
        <taxon>Moritellaceae</taxon>
        <taxon>Moritella</taxon>
    </lineage>
</organism>
<dbReference type="Proteomes" id="UP000250163">
    <property type="component" value="Chromosome MORIYA"/>
</dbReference>
<sequence>MIAIWGWFLSDLDQFFDLINPKWLYFGGCVVEISFMLFLAVRYR</sequence>
<reference evidence="3" key="1">
    <citation type="submission" date="2018-05" db="EMBL/GenBank/DDBJ databases">
        <authorList>
            <person name="Cea G.-C."/>
            <person name="William W."/>
        </authorList>
    </citation>
    <scope>NUCLEOTIDE SEQUENCE [LARGE SCALE GENOMIC DNA]</scope>
    <source>
        <strain evidence="3">DB21MT 5</strain>
    </source>
</reference>
<keyword evidence="3" id="KW-1185">Reference proteome</keyword>
<name>A0A330LP10_9GAMM</name>
<accession>A0A330LP10</accession>
<protein>
    <submittedName>
        <fullName evidence="2">Uncharacterized protein</fullName>
    </submittedName>
</protein>
<evidence type="ECO:0000313" key="2">
    <source>
        <dbReference type="EMBL" id="SQD78433.1"/>
    </source>
</evidence>
<keyword evidence="1" id="KW-0472">Membrane</keyword>